<dbReference type="GO" id="GO:0016567">
    <property type="term" value="P:protein ubiquitination"/>
    <property type="evidence" value="ECO:0007669"/>
    <property type="project" value="TreeGrafter"/>
</dbReference>
<dbReference type="SMART" id="SM00184">
    <property type="entry name" value="RING"/>
    <property type="match status" value="1"/>
</dbReference>
<evidence type="ECO:0000256" key="6">
    <source>
        <dbReference type="ARBA" id="ARBA00022786"/>
    </source>
</evidence>
<dbReference type="PANTHER" id="PTHR15710">
    <property type="entry name" value="E3 UBIQUITIN-PROTEIN LIGASE PRAJA"/>
    <property type="match status" value="1"/>
</dbReference>
<gene>
    <name evidence="10" type="ORF">C1H46_042302</name>
</gene>
<protein>
    <recommendedName>
        <fullName evidence="2">RING-type E3 ubiquitin transferase</fullName>
        <ecNumber evidence="2">2.3.2.27</ecNumber>
    </recommendedName>
</protein>
<reference evidence="10 11" key="1">
    <citation type="journal article" date="2019" name="G3 (Bethesda)">
        <title>Sequencing of a Wild Apple (Malus baccata) Genome Unravels the Differences Between Cultivated and Wild Apple Species Regarding Disease Resistance and Cold Tolerance.</title>
        <authorList>
            <person name="Chen X."/>
        </authorList>
    </citation>
    <scope>NUCLEOTIDE SEQUENCE [LARGE SCALE GENOMIC DNA]</scope>
    <source>
        <strain evidence="11">cv. Shandingzi</strain>
        <tissue evidence="10">Leaves</tissue>
    </source>
</reference>
<evidence type="ECO:0000256" key="3">
    <source>
        <dbReference type="ARBA" id="ARBA00022679"/>
    </source>
</evidence>
<organism evidence="10 11">
    <name type="scientific">Malus baccata</name>
    <name type="common">Siberian crab apple</name>
    <name type="synonym">Pyrus baccata</name>
    <dbReference type="NCBI Taxonomy" id="106549"/>
    <lineage>
        <taxon>Eukaryota</taxon>
        <taxon>Viridiplantae</taxon>
        <taxon>Streptophyta</taxon>
        <taxon>Embryophyta</taxon>
        <taxon>Tracheophyta</taxon>
        <taxon>Spermatophyta</taxon>
        <taxon>Magnoliopsida</taxon>
        <taxon>eudicotyledons</taxon>
        <taxon>Gunneridae</taxon>
        <taxon>Pentapetalae</taxon>
        <taxon>rosids</taxon>
        <taxon>fabids</taxon>
        <taxon>Rosales</taxon>
        <taxon>Rosaceae</taxon>
        <taxon>Amygdaloideae</taxon>
        <taxon>Maleae</taxon>
        <taxon>Malus</taxon>
    </lineage>
</organism>
<evidence type="ECO:0000256" key="2">
    <source>
        <dbReference type="ARBA" id="ARBA00012483"/>
    </source>
</evidence>
<sequence length="480" mass="53881">MSMAEVTFFHLRDPDDEPPHLTYRARRDFDLDLYFSDPDFPSSDRSLRASRIVTVHEDESDDPDGDIFSQYQSTVHVIRNDAVSGEPVSASNRTDTSGLLNRRENQVNFVMDLFQQRVEQSSQVTARSPLLVYEDIDEEDRSFGVIESNCGVGMEGLDLDLSLGLGSGLDFGHCLDGDGIDDPEEEDFFVGRRVCGSEFGEETSNLSRADDDAYENCVRLVEVGTDSEDDENGVIGIDLNSGDEYGAEDHVHGENDGDTSIPLRWDSLILEDHRESNEDFEWEEVDGGVDEREVFSMFIAPDNEESGPVAVSVSAMMVPEEEVNVERYEHSESLEWEVLLNSNTWDINPDVVPYLDDDYIHTAEYDMLFGQFSENENATTGRPPAANAVVESLPSVVLTQEDVEKGNAVCAVCKDEMKSGEQAKQLPCTHRYHGDCIVPWLRIRNTCPVCRHELPSDDATYERRRNQRLARGSNNGQALF</sequence>
<keyword evidence="5 8" id="KW-0863">Zinc-finger</keyword>
<dbReference type="GO" id="GO:0061630">
    <property type="term" value="F:ubiquitin protein ligase activity"/>
    <property type="evidence" value="ECO:0007669"/>
    <property type="project" value="UniProtKB-EC"/>
</dbReference>
<comment type="catalytic activity">
    <reaction evidence="1">
        <text>S-ubiquitinyl-[E2 ubiquitin-conjugating enzyme]-L-cysteine + [acceptor protein]-L-lysine = [E2 ubiquitin-conjugating enzyme]-L-cysteine + N(6)-ubiquitinyl-[acceptor protein]-L-lysine.</text>
        <dbReference type="EC" id="2.3.2.27"/>
    </reaction>
</comment>
<evidence type="ECO:0000256" key="7">
    <source>
        <dbReference type="ARBA" id="ARBA00022833"/>
    </source>
</evidence>
<dbReference type="GO" id="GO:0008270">
    <property type="term" value="F:zinc ion binding"/>
    <property type="evidence" value="ECO:0007669"/>
    <property type="project" value="UniProtKB-KW"/>
</dbReference>
<evidence type="ECO:0000313" key="10">
    <source>
        <dbReference type="EMBL" id="TQD72162.1"/>
    </source>
</evidence>
<dbReference type="Pfam" id="PF13639">
    <property type="entry name" value="zf-RING_2"/>
    <property type="match status" value="1"/>
</dbReference>
<dbReference type="InterPro" id="IPR001841">
    <property type="entry name" value="Znf_RING"/>
</dbReference>
<keyword evidence="6" id="KW-0833">Ubl conjugation pathway</keyword>
<dbReference type="FunFam" id="3.30.40.10:FF:000022">
    <property type="entry name" value="E3 ubiquitin-protein ligase RING1-like"/>
    <property type="match status" value="1"/>
</dbReference>
<evidence type="ECO:0000259" key="9">
    <source>
        <dbReference type="PROSITE" id="PS50089"/>
    </source>
</evidence>
<comment type="caution">
    <text evidence="10">The sequence shown here is derived from an EMBL/GenBank/DDBJ whole genome shotgun (WGS) entry which is preliminary data.</text>
</comment>
<evidence type="ECO:0000256" key="4">
    <source>
        <dbReference type="ARBA" id="ARBA00022723"/>
    </source>
</evidence>
<dbReference type="EC" id="2.3.2.27" evidence="2"/>
<dbReference type="InterPro" id="IPR013083">
    <property type="entry name" value="Znf_RING/FYVE/PHD"/>
</dbReference>
<evidence type="ECO:0000256" key="1">
    <source>
        <dbReference type="ARBA" id="ARBA00000900"/>
    </source>
</evidence>
<keyword evidence="11" id="KW-1185">Reference proteome</keyword>
<keyword evidence="3" id="KW-0808">Transferase</keyword>
<dbReference type="SUPFAM" id="SSF57850">
    <property type="entry name" value="RING/U-box"/>
    <property type="match status" value="1"/>
</dbReference>
<dbReference type="GO" id="GO:0005737">
    <property type="term" value="C:cytoplasm"/>
    <property type="evidence" value="ECO:0007669"/>
    <property type="project" value="TreeGrafter"/>
</dbReference>
<proteinExistence type="predicted"/>
<evidence type="ECO:0000313" key="11">
    <source>
        <dbReference type="Proteomes" id="UP000315295"/>
    </source>
</evidence>
<evidence type="ECO:0000256" key="8">
    <source>
        <dbReference type="PROSITE-ProRule" id="PRU00175"/>
    </source>
</evidence>
<keyword evidence="7" id="KW-0862">Zinc</keyword>
<dbReference type="Proteomes" id="UP000315295">
    <property type="component" value="Unassembled WGS sequence"/>
</dbReference>
<keyword evidence="4" id="KW-0479">Metal-binding</keyword>
<feature type="domain" description="RING-type" evidence="9">
    <location>
        <begin position="410"/>
        <end position="451"/>
    </location>
</feature>
<dbReference type="STRING" id="106549.A0A540KDX4"/>
<dbReference type="PANTHER" id="PTHR15710:SF108">
    <property type="entry name" value="OS03G0286100 PROTEIN"/>
    <property type="match status" value="1"/>
</dbReference>
<evidence type="ECO:0000256" key="5">
    <source>
        <dbReference type="ARBA" id="ARBA00022771"/>
    </source>
</evidence>
<dbReference type="PROSITE" id="PS50089">
    <property type="entry name" value="ZF_RING_2"/>
    <property type="match status" value="1"/>
</dbReference>
<dbReference type="AlphaFoldDB" id="A0A540KDX4"/>
<dbReference type="Gene3D" id="3.30.40.10">
    <property type="entry name" value="Zinc/RING finger domain, C3HC4 (zinc finger)"/>
    <property type="match status" value="1"/>
</dbReference>
<dbReference type="EMBL" id="VIEB01001438">
    <property type="protein sequence ID" value="TQD72162.1"/>
    <property type="molecule type" value="Genomic_DNA"/>
</dbReference>
<name>A0A540KDX4_MALBA</name>
<accession>A0A540KDX4</accession>